<dbReference type="FunFam" id="3.10.310.40:FF:000001">
    <property type="entry name" value="Alanine--tRNA ligase"/>
    <property type="match status" value="1"/>
</dbReference>
<evidence type="ECO:0000256" key="10">
    <source>
        <dbReference type="ARBA" id="ARBA00023146"/>
    </source>
</evidence>
<keyword evidence="9 13" id="KW-0648">Protein biosynthesis</keyword>
<dbReference type="SMART" id="SM00863">
    <property type="entry name" value="tRNA_SAD"/>
    <property type="match status" value="1"/>
</dbReference>
<dbReference type="Gene3D" id="3.30.930.10">
    <property type="entry name" value="Bira Bifunctional Protein, Domain 2"/>
    <property type="match status" value="1"/>
</dbReference>
<evidence type="ECO:0000256" key="13">
    <source>
        <dbReference type="HAMAP-Rule" id="MF_00036"/>
    </source>
</evidence>
<comment type="cofactor">
    <cofactor evidence="13">
        <name>Zn(2+)</name>
        <dbReference type="ChEBI" id="CHEBI:29105"/>
    </cofactor>
    <text evidence="13">Binds 1 zinc ion per subunit.</text>
</comment>
<dbReference type="Proteomes" id="UP000824037">
    <property type="component" value="Unassembled WGS sequence"/>
</dbReference>
<dbReference type="Gene3D" id="6.10.250.550">
    <property type="match status" value="1"/>
</dbReference>
<dbReference type="GO" id="GO:0002161">
    <property type="term" value="F:aminoacyl-tRNA deacylase activity"/>
    <property type="evidence" value="ECO:0007669"/>
    <property type="project" value="TreeGrafter"/>
</dbReference>
<comment type="subcellular location">
    <subcellularLocation>
        <location evidence="13">Cytoplasm</location>
    </subcellularLocation>
</comment>
<dbReference type="CDD" id="cd00673">
    <property type="entry name" value="AlaRS_core"/>
    <property type="match status" value="1"/>
</dbReference>
<evidence type="ECO:0000256" key="2">
    <source>
        <dbReference type="ARBA" id="ARBA00022555"/>
    </source>
</evidence>
<keyword evidence="5 13" id="KW-0547">Nucleotide-binding</keyword>
<accession>A0A9D2J5X5</accession>
<evidence type="ECO:0000259" key="14">
    <source>
        <dbReference type="PROSITE" id="PS50860"/>
    </source>
</evidence>
<dbReference type="PANTHER" id="PTHR11777">
    <property type="entry name" value="ALANYL-TRNA SYNTHETASE"/>
    <property type="match status" value="1"/>
</dbReference>
<dbReference type="InterPro" id="IPR018163">
    <property type="entry name" value="Thr/Ala-tRNA-synth_IIc_edit"/>
</dbReference>
<evidence type="ECO:0000313" key="15">
    <source>
        <dbReference type="EMBL" id="HIZ38225.1"/>
    </source>
</evidence>
<keyword evidence="10 13" id="KW-0030">Aminoacyl-tRNA synthetase</keyword>
<dbReference type="InterPro" id="IPR018162">
    <property type="entry name" value="Ala-tRNA-ligase_IIc_anticod-bd"/>
</dbReference>
<reference evidence="15" key="1">
    <citation type="journal article" date="2021" name="PeerJ">
        <title>Extensive microbial diversity within the chicken gut microbiome revealed by metagenomics and culture.</title>
        <authorList>
            <person name="Gilroy R."/>
            <person name="Ravi A."/>
            <person name="Getino M."/>
            <person name="Pursley I."/>
            <person name="Horton D.L."/>
            <person name="Alikhan N.F."/>
            <person name="Baker D."/>
            <person name="Gharbi K."/>
            <person name="Hall N."/>
            <person name="Watson M."/>
            <person name="Adriaenssens E.M."/>
            <person name="Foster-Nyarko E."/>
            <person name="Jarju S."/>
            <person name="Secka A."/>
            <person name="Antonio M."/>
            <person name="Oren A."/>
            <person name="Chaudhuri R.R."/>
            <person name="La Ragione R."/>
            <person name="Hildebrand F."/>
            <person name="Pallen M.J."/>
        </authorList>
    </citation>
    <scope>NUCLEOTIDE SEQUENCE</scope>
    <source>
        <strain evidence="15">ChiGjej4B4-7305</strain>
    </source>
</reference>
<dbReference type="InterPro" id="IPR018164">
    <property type="entry name" value="Ala-tRNA-synth_IIc_N"/>
</dbReference>
<dbReference type="GO" id="GO:0005524">
    <property type="term" value="F:ATP binding"/>
    <property type="evidence" value="ECO:0007669"/>
    <property type="project" value="UniProtKB-UniRule"/>
</dbReference>
<dbReference type="InterPro" id="IPR023033">
    <property type="entry name" value="Ala_tRNA_ligase_euk/bac"/>
</dbReference>
<dbReference type="GO" id="GO:0005829">
    <property type="term" value="C:cytosol"/>
    <property type="evidence" value="ECO:0007669"/>
    <property type="project" value="TreeGrafter"/>
</dbReference>
<keyword evidence="2 13" id="KW-0820">tRNA-binding</keyword>
<comment type="similarity">
    <text evidence="1 13">Belongs to the class-II aminoacyl-tRNA synthetase family.</text>
</comment>
<feature type="domain" description="Alanyl-transfer RNA synthetases family profile" evidence="14">
    <location>
        <begin position="1"/>
        <end position="730"/>
    </location>
</feature>
<dbReference type="SUPFAM" id="SSF101353">
    <property type="entry name" value="Putative anticodon-binding domain of alanyl-tRNA synthetase (AlaRS)"/>
    <property type="match status" value="1"/>
</dbReference>
<evidence type="ECO:0000256" key="11">
    <source>
        <dbReference type="ARBA" id="ARBA00024779"/>
    </source>
</evidence>
<keyword evidence="8 13" id="KW-0694">RNA-binding</keyword>
<evidence type="ECO:0000256" key="1">
    <source>
        <dbReference type="ARBA" id="ARBA00008226"/>
    </source>
</evidence>
<dbReference type="Pfam" id="PF07973">
    <property type="entry name" value="tRNA_SAD"/>
    <property type="match status" value="1"/>
</dbReference>
<dbReference type="InterPro" id="IPR003156">
    <property type="entry name" value="DHHA1_dom"/>
</dbReference>
<dbReference type="Gene3D" id="2.40.30.130">
    <property type="match status" value="1"/>
</dbReference>
<dbReference type="Gene3D" id="3.30.54.20">
    <property type="match status" value="1"/>
</dbReference>
<dbReference type="GO" id="GO:0004813">
    <property type="term" value="F:alanine-tRNA ligase activity"/>
    <property type="evidence" value="ECO:0007669"/>
    <property type="project" value="UniProtKB-UniRule"/>
</dbReference>
<dbReference type="InterPro" id="IPR045864">
    <property type="entry name" value="aa-tRNA-synth_II/BPL/LPL"/>
</dbReference>
<organism evidence="15 16">
    <name type="scientific">Candidatus Ruania gallistercoris</name>
    <dbReference type="NCBI Taxonomy" id="2838746"/>
    <lineage>
        <taxon>Bacteria</taxon>
        <taxon>Bacillati</taxon>
        <taxon>Actinomycetota</taxon>
        <taxon>Actinomycetes</taxon>
        <taxon>Micrococcales</taxon>
        <taxon>Ruaniaceae</taxon>
        <taxon>Ruania</taxon>
    </lineage>
</organism>
<dbReference type="Pfam" id="PF01411">
    <property type="entry name" value="tRNA-synt_2c"/>
    <property type="match status" value="1"/>
</dbReference>
<dbReference type="EC" id="6.1.1.7" evidence="13"/>
<evidence type="ECO:0000256" key="3">
    <source>
        <dbReference type="ARBA" id="ARBA00022598"/>
    </source>
</evidence>
<evidence type="ECO:0000313" key="16">
    <source>
        <dbReference type="Proteomes" id="UP000824037"/>
    </source>
</evidence>
<dbReference type="InterPro" id="IPR002318">
    <property type="entry name" value="Ala-tRNA-lgiase_IIc"/>
</dbReference>
<dbReference type="InterPro" id="IPR050058">
    <property type="entry name" value="Ala-tRNA_ligase"/>
</dbReference>
<comment type="caution">
    <text evidence="15">The sequence shown here is derived from an EMBL/GenBank/DDBJ whole genome shotgun (WGS) entry which is preliminary data.</text>
</comment>
<dbReference type="GO" id="GO:0008270">
    <property type="term" value="F:zinc ion binding"/>
    <property type="evidence" value="ECO:0007669"/>
    <property type="project" value="UniProtKB-UniRule"/>
</dbReference>
<gene>
    <name evidence="13 15" type="primary">alaS</name>
    <name evidence="15" type="ORF">H9815_20805</name>
</gene>
<keyword evidence="4 13" id="KW-0479">Metal-binding</keyword>
<evidence type="ECO:0000256" key="8">
    <source>
        <dbReference type="ARBA" id="ARBA00022884"/>
    </source>
</evidence>
<dbReference type="SUPFAM" id="SSF55186">
    <property type="entry name" value="ThrRS/AlaRS common domain"/>
    <property type="match status" value="1"/>
</dbReference>
<dbReference type="FunFam" id="3.30.980.10:FF:000004">
    <property type="entry name" value="Alanine--tRNA ligase, cytoplasmic"/>
    <property type="match status" value="1"/>
</dbReference>
<dbReference type="InterPro" id="IPR012947">
    <property type="entry name" value="tRNA_SAD"/>
</dbReference>
<dbReference type="HAMAP" id="MF_00036_B">
    <property type="entry name" value="Ala_tRNA_synth_B"/>
    <property type="match status" value="1"/>
</dbReference>
<keyword evidence="3 13" id="KW-0436">Ligase</keyword>
<evidence type="ECO:0000256" key="4">
    <source>
        <dbReference type="ARBA" id="ARBA00022723"/>
    </source>
</evidence>
<feature type="binding site" evidence="13">
    <location>
        <position position="588"/>
    </location>
    <ligand>
        <name>Zn(2+)</name>
        <dbReference type="ChEBI" id="CHEBI:29105"/>
    </ligand>
</feature>
<dbReference type="InterPro" id="IPR009000">
    <property type="entry name" value="Transl_B-barrel_sf"/>
</dbReference>
<dbReference type="EMBL" id="DXBY01000351">
    <property type="protein sequence ID" value="HIZ38225.1"/>
    <property type="molecule type" value="Genomic_DNA"/>
</dbReference>
<protein>
    <recommendedName>
        <fullName evidence="13">Alanine--tRNA ligase</fullName>
        <ecNumber evidence="13">6.1.1.7</ecNumber>
    </recommendedName>
    <alternativeName>
        <fullName evidence="13">Alanyl-tRNA synthetase</fullName>
        <shortName evidence="13">AlaRS</shortName>
    </alternativeName>
</protein>
<dbReference type="AlphaFoldDB" id="A0A9D2J5X5"/>
<evidence type="ECO:0000256" key="7">
    <source>
        <dbReference type="ARBA" id="ARBA00022840"/>
    </source>
</evidence>
<dbReference type="Gene3D" id="3.10.310.40">
    <property type="match status" value="1"/>
</dbReference>
<evidence type="ECO:0000256" key="6">
    <source>
        <dbReference type="ARBA" id="ARBA00022833"/>
    </source>
</evidence>
<dbReference type="SUPFAM" id="SSF50447">
    <property type="entry name" value="Translation proteins"/>
    <property type="match status" value="1"/>
</dbReference>
<reference evidence="15" key="2">
    <citation type="submission" date="2021-04" db="EMBL/GenBank/DDBJ databases">
        <authorList>
            <person name="Gilroy R."/>
        </authorList>
    </citation>
    <scope>NUCLEOTIDE SEQUENCE</scope>
    <source>
        <strain evidence="15">ChiGjej4B4-7305</strain>
    </source>
</reference>
<feature type="binding site" evidence="13">
    <location>
        <position position="687"/>
    </location>
    <ligand>
        <name>Zn(2+)</name>
        <dbReference type="ChEBI" id="CHEBI:29105"/>
    </ligand>
</feature>
<feature type="binding site" evidence="13">
    <location>
        <position position="584"/>
    </location>
    <ligand>
        <name>Zn(2+)</name>
        <dbReference type="ChEBI" id="CHEBI:29105"/>
    </ligand>
</feature>
<comment type="catalytic activity">
    <reaction evidence="12 13">
        <text>tRNA(Ala) + L-alanine + ATP = L-alanyl-tRNA(Ala) + AMP + diphosphate</text>
        <dbReference type="Rhea" id="RHEA:12540"/>
        <dbReference type="Rhea" id="RHEA-COMP:9657"/>
        <dbReference type="Rhea" id="RHEA-COMP:9923"/>
        <dbReference type="ChEBI" id="CHEBI:30616"/>
        <dbReference type="ChEBI" id="CHEBI:33019"/>
        <dbReference type="ChEBI" id="CHEBI:57972"/>
        <dbReference type="ChEBI" id="CHEBI:78442"/>
        <dbReference type="ChEBI" id="CHEBI:78497"/>
        <dbReference type="ChEBI" id="CHEBI:456215"/>
        <dbReference type="EC" id="6.1.1.7"/>
    </reaction>
</comment>
<evidence type="ECO:0000256" key="5">
    <source>
        <dbReference type="ARBA" id="ARBA00022741"/>
    </source>
</evidence>
<dbReference type="GO" id="GO:0006419">
    <property type="term" value="P:alanyl-tRNA aminoacylation"/>
    <property type="evidence" value="ECO:0007669"/>
    <property type="project" value="UniProtKB-UniRule"/>
</dbReference>
<dbReference type="FunFam" id="3.30.54.20:FF:000001">
    <property type="entry name" value="Alanine--tRNA ligase"/>
    <property type="match status" value="1"/>
</dbReference>
<feature type="binding site" evidence="13">
    <location>
        <position position="691"/>
    </location>
    <ligand>
        <name>Zn(2+)</name>
        <dbReference type="ChEBI" id="CHEBI:29105"/>
    </ligand>
</feature>
<keyword evidence="13" id="KW-0963">Cytoplasm</keyword>
<proteinExistence type="inferred from homology"/>
<dbReference type="NCBIfam" id="TIGR00344">
    <property type="entry name" value="alaS"/>
    <property type="match status" value="1"/>
</dbReference>
<keyword evidence="6 13" id="KW-0862">Zinc</keyword>
<comment type="domain">
    <text evidence="13">Consists of three domains; the N-terminal catalytic domain, the editing domain and the C-terminal C-Ala domain. The editing domain removes incorrectly charged amino acids, while the C-Ala domain, along with tRNA(Ala), serves as a bridge to cooperatively bring together the editing and aminoacylation centers thus stimulating deacylation of misacylated tRNAs.</text>
</comment>
<evidence type="ECO:0000256" key="12">
    <source>
        <dbReference type="ARBA" id="ARBA00048300"/>
    </source>
</evidence>
<dbReference type="SUPFAM" id="SSF55681">
    <property type="entry name" value="Class II aaRS and biotin synthetases"/>
    <property type="match status" value="1"/>
</dbReference>
<sequence>MRTAEIHRRWLTYFSERGHTVVPSASLVSPDPTILFTIAGMVPFIPYIVGTEKAPWPRAVSVQKCIRTNDIENVGKTTRHGTFFQMGGNFSFGDYFKEGAIDFSWELLTTPQDAGGFGLDPERLWFTLWEEDTESYQHVTREIGLDPKRIVRLPWAESCWDTGQPGPAGSTGEWHYDRGPEFGPEAFGGTVGRWPQEPSSEDRYIEIWNLVFDQFLRGEGSGTDYPLVGDLEQKAIDTGLGVERLAYLLQGKNNMYEIDQSYPVIETAAELSGRAYAAGRESDDVHLRIVGDHVRSAMMLIGDGVRPGNDGRGYVLRRLIRRAVRSMRLLGVDEPALPHLLPVSKDAMAEVYPELEESFATISQVAYEEEQAFRRTLASGTTILDTAVGRAKSSGAKPILSGDDAFALHDTYGFPIDLTLEMAAEQGVQVDEARFRTLMSEQRQRARADALAKKTGHVDLAVYRDFLRELDGGSTFLGYTDDTASARVVGLVVDGAAAPVAHAPADVEVILDQTPFYAEAGGQLADQGTISLAGGGVLDVADVQSPVKGLHVHRGRLTEGSIALDEVAVAQIDTDRRRSIARAHTATHMVHKALHEMLGEQATQAGSENAPSRLRFDFRHGSAVPTSVIGEIDQRVNERLAEDLDVTDEVMDLETARAQGAMALFGEKYGDRVRVVSIGGDWSKELCAGTHVQRSGQLGLVTVLGESSIGSGVRRIDALVGQGAYDHQAKAHALVGQLSQLVGVRGEELPERISTVLSRLKDAEKELSSLRQGQLLGRAGELAGSAETRGGTRYVGATVEGLAGADDLRTLALEVRQRLGTSEPAVVLLGGVVKERPVVVIATNDAARARGIKAGALVRTAAGRLGGGGGGKDDVAQGGGTDAGALPEAVAAVGADLDGAGA</sequence>
<dbReference type="PANTHER" id="PTHR11777:SF9">
    <property type="entry name" value="ALANINE--TRNA LIGASE, CYTOPLASMIC"/>
    <property type="match status" value="1"/>
</dbReference>
<dbReference type="Pfam" id="PF02272">
    <property type="entry name" value="DHHA1"/>
    <property type="match status" value="1"/>
</dbReference>
<dbReference type="InterPro" id="IPR018165">
    <property type="entry name" value="Ala-tRNA-synth_IIc_core"/>
</dbReference>
<comment type="function">
    <text evidence="11 13">Catalyzes the attachment of alanine to tRNA(Ala) in a two-step reaction: alanine is first activated by ATP to form Ala-AMP and then transferred to the acceptor end of tRNA(Ala). Also edits incorrectly charged Ser-tRNA(Ala) and Gly-tRNA(Ala) via its editing domain.</text>
</comment>
<name>A0A9D2J5X5_9MICO</name>
<dbReference type="PROSITE" id="PS50860">
    <property type="entry name" value="AA_TRNA_LIGASE_II_ALA"/>
    <property type="match status" value="1"/>
</dbReference>
<dbReference type="Gene3D" id="3.30.980.10">
    <property type="entry name" value="Threonyl-trna Synthetase, Chain A, domain 2"/>
    <property type="match status" value="1"/>
</dbReference>
<keyword evidence="7 13" id="KW-0067">ATP-binding</keyword>
<dbReference type="GO" id="GO:0000049">
    <property type="term" value="F:tRNA binding"/>
    <property type="evidence" value="ECO:0007669"/>
    <property type="project" value="UniProtKB-KW"/>
</dbReference>
<dbReference type="PRINTS" id="PR00980">
    <property type="entry name" value="TRNASYNTHALA"/>
</dbReference>
<evidence type="ECO:0000256" key="9">
    <source>
        <dbReference type="ARBA" id="ARBA00022917"/>
    </source>
</evidence>